<dbReference type="Pfam" id="PF00569">
    <property type="entry name" value="ZZ"/>
    <property type="match status" value="2"/>
</dbReference>
<comment type="caution">
    <text evidence="8">The sequence shown here is derived from an EMBL/GenBank/DDBJ whole genome shotgun (WGS) entry which is preliminary data.</text>
</comment>
<evidence type="ECO:0000256" key="1">
    <source>
        <dbReference type="ARBA" id="ARBA00022723"/>
    </source>
</evidence>
<evidence type="ECO:0000256" key="5">
    <source>
        <dbReference type="SAM" id="Coils"/>
    </source>
</evidence>
<evidence type="ECO:0000256" key="6">
    <source>
        <dbReference type="SAM" id="MobiDB-lite"/>
    </source>
</evidence>
<dbReference type="GO" id="GO:0008270">
    <property type="term" value="F:zinc ion binding"/>
    <property type="evidence" value="ECO:0007669"/>
    <property type="project" value="UniProtKB-KW"/>
</dbReference>
<reference evidence="8 9" key="1">
    <citation type="submission" date="2024-09" db="EMBL/GenBank/DDBJ databases">
        <title>Chromosome-scale assembly of Riccia fluitans.</title>
        <authorList>
            <person name="Paukszto L."/>
            <person name="Sawicki J."/>
            <person name="Karawczyk K."/>
            <person name="Piernik-Szablinska J."/>
            <person name="Szczecinska M."/>
            <person name="Mazdziarz M."/>
        </authorList>
    </citation>
    <scope>NUCLEOTIDE SEQUENCE [LARGE SCALE GENOMIC DNA]</scope>
    <source>
        <strain evidence="8">Rf_01</strain>
        <tissue evidence="8">Aerial parts of the thallus</tissue>
    </source>
</reference>
<gene>
    <name evidence="8" type="ORF">R1flu_019879</name>
</gene>
<evidence type="ECO:0000313" key="9">
    <source>
        <dbReference type="Proteomes" id="UP001605036"/>
    </source>
</evidence>
<dbReference type="SMART" id="SM00291">
    <property type="entry name" value="ZnF_ZZ"/>
    <property type="match status" value="3"/>
</dbReference>
<keyword evidence="5" id="KW-0175">Coiled coil</keyword>
<dbReference type="AlphaFoldDB" id="A0ABD1ZJW2"/>
<proteinExistence type="predicted"/>
<keyword evidence="1" id="KW-0479">Metal-binding</keyword>
<dbReference type="Gene3D" id="3.30.60.90">
    <property type="match status" value="3"/>
</dbReference>
<evidence type="ECO:0000313" key="8">
    <source>
        <dbReference type="EMBL" id="KAL2651751.1"/>
    </source>
</evidence>
<feature type="compositionally biased region" description="Low complexity" evidence="6">
    <location>
        <begin position="988"/>
        <end position="998"/>
    </location>
</feature>
<keyword evidence="2 4" id="KW-0863">Zinc-finger</keyword>
<evidence type="ECO:0000259" key="7">
    <source>
        <dbReference type="PROSITE" id="PS50135"/>
    </source>
</evidence>
<feature type="coiled-coil region" evidence="5">
    <location>
        <begin position="276"/>
        <end position="451"/>
    </location>
</feature>
<dbReference type="PANTHER" id="PTHR20930:SF0">
    <property type="entry name" value="PROTEIN ILRUN"/>
    <property type="match status" value="1"/>
</dbReference>
<organism evidence="8 9">
    <name type="scientific">Riccia fluitans</name>
    <dbReference type="NCBI Taxonomy" id="41844"/>
    <lineage>
        <taxon>Eukaryota</taxon>
        <taxon>Viridiplantae</taxon>
        <taxon>Streptophyta</taxon>
        <taxon>Embryophyta</taxon>
        <taxon>Marchantiophyta</taxon>
        <taxon>Marchantiopsida</taxon>
        <taxon>Marchantiidae</taxon>
        <taxon>Marchantiales</taxon>
        <taxon>Ricciaceae</taxon>
        <taxon>Riccia</taxon>
    </lineage>
</organism>
<dbReference type="PROSITE" id="PS50135">
    <property type="entry name" value="ZF_ZZ_2"/>
    <property type="match status" value="1"/>
</dbReference>
<keyword evidence="3" id="KW-0862">Zinc</keyword>
<sequence>MAVAVKSLGLPWVHADVTCSNCHVSPITGYRYKCENCPNHDLCQKCYRLGHTQKGHNFLRIARDSKNFHPPFQVYYVPCDECGQAPIEGRRYHHKWRPNRDLCFDCFSKQPQAAREYDIIEDVKIPTICTTHQPVFHFHKSCGSCGVRPICGPRFDSITYPDYSLCLVCFDTKFVKNAIKNEDFLRIERPEPNKVRQVLVYSCMSCGEVPICGPAYVNQRVPEKVYCLLCYMNVPRQVQFEYSRVDPPTQLGDPPAPAVSQQGALVSQRSVRSEDYANLAREFEQYKKEREEKDEQAKVMAKKFVELNDKLVKQQTIGRPNDAELEKLRRAKDEAVLECAKLSDDLERLRKEKEDDAEYATRLYVSRIESLEKQVLESEEAKKSALSALQEELEKLKKEKEEEEMEFASLAKDLETSATEKETHAALALEFEKLKEEHLELTRQFENLKSRSEEDSRRSAEKLDRLVKEHASFSTQSENEKQELLILITSLESSKSVLEEKARVSAERQEKLVKENLSLTDDFNNLVEEKEALEKERDELARTNASLTEEVAKLKEEISEAMENASQARELVSLGAEIERTYKTEHSNLTAEFDKLKQMHFTLTAEYENLMKEKEEAAEKYKNLVKEHDDLAKEHLSLNEEYDEWKEDKAAAEKEWSTRHVELSRELKILKEQGDAGNALAERYATLETTYSQFKEERDLEIREFDEHLRSLQMENSRYREEIGEAARLAAEEKAEIQNELQKLKVDAAEWADLIEQFQRLVKDKEAKLLELDQLLKEKQAEAEEKARDVEDLERENEDLHREYERLKEEFKSYKADQEDQWREKETVMSRGLEDKSSLARQLDSVKKELAQTQETLKISRQKYTELSEEFENLQDDTKTMHEEIIGHRNLTQDMKRQKSEMEKEIAELTDRIESLEKRLEEKDDALKSAATKPQSASLLKEIDSLKKDLEAMAEEKQMAEENAAGLIHELQKQVHKLEKQLKEKENASASVGKAVSSGKKKDEQVVSKEEYDRLMAKNETLKEELESAREDFEEIFPKYQTLRSSLPAFLINTQKGSKVATAAICCHGVLNERRKADLEEGTERSRRNSNDQDAIRLAEEFMNEAVKELDDKWLAYMDEALTVTDAEAQKFFGSLNKESNNKSLNKAFSKKVTVSSPGK</sequence>
<feature type="coiled-coil region" evidence="5">
    <location>
        <begin position="516"/>
        <end position="571"/>
    </location>
</feature>
<accession>A0ABD1ZJW2</accession>
<feature type="coiled-coil region" evidence="5">
    <location>
        <begin position="600"/>
        <end position="673"/>
    </location>
</feature>
<keyword evidence="9" id="KW-1185">Reference proteome</keyword>
<name>A0ABD1ZJW2_9MARC</name>
<protein>
    <recommendedName>
        <fullName evidence="7">ZZ-type domain-containing protein</fullName>
    </recommendedName>
</protein>
<dbReference type="InterPro" id="IPR043145">
    <property type="entry name" value="Znf_ZZ_sf"/>
</dbReference>
<dbReference type="InterPro" id="IPR000433">
    <property type="entry name" value="Znf_ZZ"/>
</dbReference>
<dbReference type="EMBL" id="JBHFFA010000001">
    <property type="protein sequence ID" value="KAL2651751.1"/>
    <property type="molecule type" value="Genomic_DNA"/>
</dbReference>
<dbReference type="Gene3D" id="1.10.287.1490">
    <property type="match status" value="1"/>
</dbReference>
<feature type="region of interest" description="Disordered" evidence="6">
    <location>
        <begin position="986"/>
        <end position="1009"/>
    </location>
</feature>
<evidence type="ECO:0000256" key="4">
    <source>
        <dbReference type="PROSITE-ProRule" id="PRU00228"/>
    </source>
</evidence>
<dbReference type="Proteomes" id="UP001605036">
    <property type="component" value="Unassembled WGS sequence"/>
</dbReference>
<dbReference type="PANTHER" id="PTHR20930">
    <property type="entry name" value="OVARIAN CARCINOMA ANTIGEN CA125-RELATED"/>
    <property type="match status" value="1"/>
</dbReference>
<feature type="compositionally biased region" description="Basic and acidic residues" evidence="6">
    <location>
        <begin position="1000"/>
        <end position="1009"/>
    </location>
</feature>
<evidence type="ECO:0000256" key="3">
    <source>
        <dbReference type="ARBA" id="ARBA00022833"/>
    </source>
</evidence>
<dbReference type="CDD" id="cd02340">
    <property type="entry name" value="ZZ_NBR1_like"/>
    <property type="match status" value="1"/>
</dbReference>
<evidence type="ECO:0000256" key="2">
    <source>
        <dbReference type="ARBA" id="ARBA00022771"/>
    </source>
</evidence>
<feature type="domain" description="ZZ-type" evidence="7">
    <location>
        <begin position="14"/>
        <end position="66"/>
    </location>
</feature>
<dbReference type="SUPFAM" id="SSF57850">
    <property type="entry name" value="RING/U-box"/>
    <property type="match status" value="3"/>
</dbReference>